<evidence type="ECO:0000259" key="5">
    <source>
        <dbReference type="SMART" id="SM00729"/>
    </source>
</evidence>
<reference evidence="6" key="1">
    <citation type="submission" date="2020-06" db="EMBL/GenBank/DDBJ databases">
        <title>Characterization of fructooligosaccharide metabolism and fructooligosaccharide-degrading enzymes in human commensal butyrate producers.</title>
        <authorList>
            <person name="Tanno H."/>
            <person name="Fujii T."/>
            <person name="Hirano K."/>
            <person name="Maeno S."/>
            <person name="Tonozuka T."/>
            <person name="Sakamoto M."/>
            <person name="Ohkuma M."/>
            <person name="Tochio T."/>
            <person name="Endo A."/>
        </authorList>
    </citation>
    <scope>NUCLEOTIDE SEQUENCE</scope>
    <source>
        <strain evidence="6">JCM 17466</strain>
    </source>
</reference>
<dbReference type="Gene3D" id="3.30.470.20">
    <property type="entry name" value="ATP-grasp fold, B domain"/>
    <property type="match status" value="1"/>
</dbReference>
<dbReference type="SUPFAM" id="SSF56059">
    <property type="entry name" value="Glutathione synthetase ATP-binding domain-like"/>
    <property type="match status" value="1"/>
</dbReference>
<keyword evidence="1" id="KW-0949">S-adenosyl-L-methionine</keyword>
<evidence type="ECO:0000256" key="3">
    <source>
        <dbReference type="ARBA" id="ARBA00023004"/>
    </source>
</evidence>
<dbReference type="EMBL" id="BLYI01000062">
    <property type="protein sequence ID" value="GFO86203.1"/>
    <property type="molecule type" value="Genomic_DNA"/>
</dbReference>
<proteinExistence type="predicted"/>
<dbReference type="GO" id="GO:0046872">
    <property type="term" value="F:metal ion binding"/>
    <property type="evidence" value="ECO:0007669"/>
    <property type="project" value="UniProtKB-KW"/>
</dbReference>
<dbReference type="RefSeq" id="WP_201311870.1">
    <property type="nucleotide sequence ID" value="NZ_BLYI01000062.1"/>
</dbReference>
<evidence type="ECO:0000313" key="6">
    <source>
        <dbReference type="EMBL" id="GFO86203.1"/>
    </source>
</evidence>
<keyword evidence="3" id="KW-0408">Iron</keyword>
<accession>A0A916Q852</accession>
<dbReference type="GO" id="GO:0005524">
    <property type="term" value="F:ATP binding"/>
    <property type="evidence" value="ECO:0007669"/>
    <property type="project" value="InterPro"/>
</dbReference>
<dbReference type="InterPro" id="IPR003806">
    <property type="entry name" value="ATP-grasp_PylC-type"/>
</dbReference>
<keyword evidence="2" id="KW-0479">Metal-binding</keyword>
<dbReference type="GO" id="GO:0051536">
    <property type="term" value="F:iron-sulfur cluster binding"/>
    <property type="evidence" value="ECO:0007669"/>
    <property type="project" value="UniProtKB-KW"/>
</dbReference>
<dbReference type="GO" id="GO:0003824">
    <property type="term" value="F:catalytic activity"/>
    <property type="evidence" value="ECO:0007669"/>
    <property type="project" value="InterPro"/>
</dbReference>
<evidence type="ECO:0000256" key="2">
    <source>
        <dbReference type="ARBA" id="ARBA00022723"/>
    </source>
</evidence>
<sequence>MAKIIWNGPRESDKEYTGDFFSGAVTLYGGSKRENKAFCLTKDYRINHNHITQEQTEFIVENELKLIEKDPSIKFMAYNPNLIYGCNDDVVKHTVCLNEENIMRFLDSKISFRKFARKYVHTLHSEELLGKECRVAKLKRIFNGYDKWIVQSDIASGGYETFLLDEKNEQGILKNIDDEKIYLVSPYYEKNIPINIHAIIYDQDILITQGSIQIMVLDQERMLYRGADYIAYRDIDKEILKQFVDDTEILCQRIQELGYRGIIGIDAIIVDKVAWILEVNNRFQASTILINKVLQEKNMPSLHELNYEAFQKPTSELIEKEELAKLNINYSIYSFIQDHQRYHAAHISSIKDNEKTIVELIDDGYTPWQEAEEDAYLFRLIFSTNIVSIIGEKFVWLHPNILGPSEQWHTGIIEKKDFRKIKISLLNQGVILDKKVKQYLAKQGGMREGVYFSVDLVIEEKYIVNAPLSVKFSQLSPFKIILNKNSMYLTYYEKEIYKVRIEFADKIATQSTSKGIPVSRMCFLATDRLRLQNSDFCTFKEQGVPCKFCDAEYKDIEFNAEDVMEAGDIYLNEKNIRFRHILIGGLSNCVGKEKENICKIAKHVKEKSNMPIYLMALPSINLEDIEEYVSAGITEIGFNIEIFDRRIAKKYMPGKGNIPLERYQAALEKAVELLGNKGAVRTAFVLGLEDMDSLLEGVEYVCKLGVAPIFSVFRPIPFTELEDVNPPDNEWILEAYERAEVICRQYGLKLGPECAACQNNTVAFDML</sequence>
<dbReference type="Pfam" id="PF02655">
    <property type="entry name" value="ATP-grasp_3"/>
    <property type="match status" value="1"/>
</dbReference>
<dbReference type="SUPFAM" id="SSF102114">
    <property type="entry name" value="Radical SAM enzymes"/>
    <property type="match status" value="1"/>
</dbReference>
<keyword evidence="4" id="KW-0411">Iron-sulfur</keyword>
<evidence type="ECO:0000256" key="4">
    <source>
        <dbReference type="ARBA" id="ARBA00023014"/>
    </source>
</evidence>
<gene>
    <name evidence="6" type="ORF">ANBU17_25500</name>
</gene>
<dbReference type="InterPro" id="IPR058240">
    <property type="entry name" value="rSAM_sf"/>
</dbReference>
<keyword evidence="7" id="KW-1185">Reference proteome</keyword>
<protein>
    <recommendedName>
        <fullName evidence="5">Elp3/MiaA/NifB-like radical SAM core domain-containing protein</fullName>
    </recommendedName>
</protein>
<name>A0A916Q852_9FIRM</name>
<dbReference type="Pfam" id="PF04055">
    <property type="entry name" value="Radical_SAM"/>
    <property type="match status" value="1"/>
</dbReference>
<dbReference type="SFLD" id="SFLDS00029">
    <property type="entry name" value="Radical_SAM"/>
    <property type="match status" value="1"/>
</dbReference>
<evidence type="ECO:0000313" key="7">
    <source>
        <dbReference type="Proteomes" id="UP000613208"/>
    </source>
</evidence>
<dbReference type="SMART" id="SM00729">
    <property type="entry name" value="Elp3"/>
    <property type="match status" value="1"/>
</dbReference>
<organism evidence="6 7">
    <name type="scientific">Anaerostipes butyraticus</name>
    <dbReference type="NCBI Taxonomy" id="645466"/>
    <lineage>
        <taxon>Bacteria</taxon>
        <taxon>Bacillati</taxon>
        <taxon>Bacillota</taxon>
        <taxon>Clostridia</taxon>
        <taxon>Lachnospirales</taxon>
        <taxon>Lachnospiraceae</taxon>
        <taxon>Anaerostipes</taxon>
    </lineage>
</organism>
<dbReference type="Proteomes" id="UP000613208">
    <property type="component" value="Unassembled WGS sequence"/>
</dbReference>
<evidence type="ECO:0000256" key="1">
    <source>
        <dbReference type="ARBA" id="ARBA00022691"/>
    </source>
</evidence>
<dbReference type="Gene3D" id="3.20.20.70">
    <property type="entry name" value="Aldolase class I"/>
    <property type="match status" value="1"/>
</dbReference>
<dbReference type="NCBIfam" id="NF045502">
    <property type="entry name" value="variant_rSAM"/>
    <property type="match status" value="1"/>
</dbReference>
<dbReference type="InterPro" id="IPR006638">
    <property type="entry name" value="Elp3/MiaA/NifB-like_rSAM"/>
</dbReference>
<dbReference type="InterPro" id="IPR007197">
    <property type="entry name" value="rSAM"/>
</dbReference>
<dbReference type="AlphaFoldDB" id="A0A916Q852"/>
<dbReference type="InterPro" id="IPR013785">
    <property type="entry name" value="Aldolase_TIM"/>
</dbReference>
<comment type="caution">
    <text evidence="6">The sequence shown here is derived from an EMBL/GenBank/DDBJ whole genome shotgun (WGS) entry which is preliminary data.</text>
</comment>
<feature type="domain" description="Elp3/MiaA/NifB-like radical SAM core" evidence="5">
    <location>
        <begin position="527"/>
        <end position="738"/>
    </location>
</feature>